<dbReference type="STRING" id="589924.Ferp_2013"/>
<keyword evidence="6" id="KW-0460">Magnesium</keyword>
<dbReference type="AlphaFoldDB" id="D3S087"/>
<gene>
    <name evidence="6" type="primary">pyrE</name>
    <name evidence="8" type="ordered locus">Ferp_2013</name>
</gene>
<dbReference type="PaxDb" id="589924-Ferp_2013"/>
<feature type="binding site" evidence="6">
    <location>
        <position position="119"/>
    </location>
    <ligand>
        <name>orotate</name>
        <dbReference type="ChEBI" id="CHEBI:30839"/>
    </ligand>
</feature>
<comment type="caution">
    <text evidence="6">Lacks conserved residue(s) required for the propagation of feature annotation.</text>
</comment>
<keyword evidence="5 6" id="KW-0665">Pyrimidine biosynthesis</keyword>
<dbReference type="GO" id="GO:0044205">
    <property type="term" value="P:'de novo' UMP biosynthetic process"/>
    <property type="evidence" value="ECO:0007669"/>
    <property type="project" value="UniProtKB-UniRule"/>
</dbReference>
<dbReference type="PANTHER" id="PTHR19278:SF9">
    <property type="entry name" value="URIDINE 5'-MONOPHOSPHATE SYNTHASE"/>
    <property type="match status" value="1"/>
</dbReference>
<protein>
    <recommendedName>
        <fullName evidence="2 6">Orotate phosphoribosyltransferase</fullName>
        <shortName evidence="6">OPRT</shortName>
        <shortName evidence="6">OPRTase</shortName>
        <ecNumber evidence="2 6">2.4.2.10</ecNumber>
    </recommendedName>
</protein>
<feature type="binding site" evidence="6">
    <location>
        <position position="93"/>
    </location>
    <ligand>
        <name>5-phospho-alpha-D-ribose 1-diphosphate</name>
        <dbReference type="ChEBI" id="CHEBI:58017"/>
        <note>ligand shared between dimeric partners</note>
    </ligand>
</feature>
<dbReference type="GeneID" id="8779546"/>
<dbReference type="Proteomes" id="UP000002613">
    <property type="component" value="Chromosome"/>
</dbReference>
<sequence>MEKFELVKMLYDAGAVKFGEFVLSSGKRSNVYVDFKKASTKPKILKTFAKELISKINFDFDKIACIELGGVPLAVAVALDLEKDYVIFRKKKKEYGAEEEFVGEVRSGEKFLVVEDVITTGSSAKSIEERLKKFNAEVVAFSCAVDREESSLNPISVLKLSDILKFKEGL</sequence>
<comment type="subunit">
    <text evidence="6">Homodimer.</text>
</comment>
<evidence type="ECO:0000256" key="6">
    <source>
        <dbReference type="HAMAP-Rule" id="MF_01208"/>
    </source>
</evidence>
<proteinExistence type="inferred from homology"/>
<dbReference type="InterPro" id="IPR000836">
    <property type="entry name" value="PRTase_dom"/>
</dbReference>
<dbReference type="InterPro" id="IPR004467">
    <property type="entry name" value="Or_phspho_trans_dom"/>
</dbReference>
<accession>D3S087</accession>
<dbReference type="UniPathway" id="UPA00070">
    <property type="reaction ID" value="UER00119"/>
</dbReference>
<feature type="binding site" evidence="6">
    <location>
        <position position="147"/>
    </location>
    <ligand>
        <name>orotate</name>
        <dbReference type="ChEBI" id="CHEBI:30839"/>
    </ligand>
</feature>
<evidence type="ECO:0000256" key="5">
    <source>
        <dbReference type="ARBA" id="ARBA00022975"/>
    </source>
</evidence>
<keyword evidence="9" id="KW-1185">Reference proteome</keyword>
<dbReference type="GO" id="GO:0019856">
    <property type="term" value="P:pyrimidine nucleobase biosynthetic process"/>
    <property type="evidence" value="ECO:0007669"/>
    <property type="project" value="TreeGrafter"/>
</dbReference>
<dbReference type="InterPro" id="IPR023031">
    <property type="entry name" value="OPRT"/>
</dbReference>
<dbReference type="NCBIfam" id="TIGR00336">
    <property type="entry name" value="pyrE"/>
    <property type="match status" value="1"/>
</dbReference>
<name>D3S087_FERPA</name>
<dbReference type="GO" id="GO:0004588">
    <property type="term" value="F:orotate phosphoribosyltransferase activity"/>
    <property type="evidence" value="ECO:0007669"/>
    <property type="project" value="UniProtKB-UniRule"/>
</dbReference>
<dbReference type="InterPro" id="IPR029057">
    <property type="entry name" value="PRTase-like"/>
</dbReference>
<dbReference type="Pfam" id="PF00156">
    <property type="entry name" value="Pribosyltran"/>
    <property type="match status" value="1"/>
</dbReference>
<dbReference type="EC" id="2.4.2.10" evidence="2 6"/>
<evidence type="ECO:0000256" key="3">
    <source>
        <dbReference type="ARBA" id="ARBA00022676"/>
    </source>
</evidence>
<evidence type="ECO:0000313" key="8">
    <source>
        <dbReference type="EMBL" id="ADC66150.1"/>
    </source>
</evidence>
<dbReference type="SUPFAM" id="SSF53271">
    <property type="entry name" value="PRTase-like"/>
    <property type="match status" value="1"/>
</dbReference>
<feature type="binding site" evidence="6">
    <location>
        <position position="89"/>
    </location>
    <ligand>
        <name>5-phospho-alpha-D-ribose 1-diphosphate</name>
        <dbReference type="ChEBI" id="CHEBI:58017"/>
        <note>ligand shared between dimeric partners</note>
    </ligand>
</feature>
<comment type="cofactor">
    <cofactor evidence="6">
        <name>Mg(2+)</name>
        <dbReference type="ChEBI" id="CHEBI:18420"/>
    </cofactor>
</comment>
<evidence type="ECO:0000313" key="9">
    <source>
        <dbReference type="Proteomes" id="UP000002613"/>
    </source>
</evidence>
<feature type="binding site" description="in other chain" evidence="6">
    <location>
        <position position="90"/>
    </location>
    <ligand>
        <name>5-phospho-alpha-D-ribose 1-diphosphate</name>
        <dbReference type="ChEBI" id="CHEBI:58017"/>
        <note>ligand shared between dimeric partners</note>
    </ligand>
</feature>
<dbReference type="OrthoDB" id="9089at2157"/>
<dbReference type="KEGG" id="fpl:Ferp_2013"/>
<comment type="pathway">
    <text evidence="1 6">Pyrimidine metabolism; UMP biosynthesis via de novo pathway; UMP from orotate: step 1/2.</text>
</comment>
<evidence type="ECO:0000256" key="2">
    <source>
        <dbReference type="ARBA" id="ARBA00011971"/>
    </source>
</evidence>
<comment type="function">
    <text evidence="6">Catalyzes the transfer of a ribosyl phosphate group from 5-phosphoribose 1-diphosphate to orotate, leading to the formation of orotidine monophosphate (OMP).</text>
</comment>
<dbReference type="eggNOG" id="arCOG00029">
    <property type="taxonomic scope" value="Archaea"/>
</dbReference>
<comment type="similarity">
    <text evidence="6">Belongs to the purine/pyrimidine phosphoribosyltransferase family. PyrE subfamily.</text>
</comment>
<evidence type="ECO:0000256" key="4">
    <source>
        <dbReference type="ARBA" id="ARBA00022679"/>
    </source>
</evidence>
<dbReference type="HOGENOM" id="CLU_074878_2_0_2"/>
<dbReference type="CDD" id="cd06223">
    <property type="entry name" value="PRTases_typeI"/>
    <property type="match status" value="1"/>
</dbReference>
<comment type="catalytic activity">
    <reaction evidence="6">
        <text>orotidine 5'-phosphate + diphosphate = orotate + 5-phospho-alpha-D-ribose 1-diphosphate</text>
        <dbReference type="Rhea" id="RHEA:10380"/>
        <dbReference type="ChEBI" id="CHEBI:30839"/>
        <dbReference type="ChEBI" id="CHEBI:33019"/>
        <dbReference type="ChEBI" id="CHEBI:57538"/>
        <dbReference type="ChEBI" id="CHEBI:58017"/>
        <dbReference type="EC" id="2.4.2.10"/>
    </reaction>
</comment>
<feature type="domain" description="Phosphoribosyltransferase" evidence="7">
    <location>
        <begin position="44"/>
        <end position="154"/>
    </location>
</feature>
<organism evidence="8 9">
    <name type="scientific">Ferroglobus placidus (strain DSM 10642 / AEDII12DO)</name>
    <dbReference type="NCBI Taxonomy" id="589924"/>
    <lineage>
        <taxon>Archaea</taxon>
        <taxon>Methanobacteriati</taxon>
        <taxon>Methanobacteriota</taxon>
        <taxon>Archaeoglobi</taxon>
        <taxon>Archaeoglobales</taxon>
        <taxon>Archaeoglobaceae</taxon>
        <taxon>Ferroglobus</taxon>
    </lineage>
</organism>
<dbReference type="PANTHER" id="PTHR19278">
    <property type="entry name" value="OROTATE PHOSPHORIBOSYLTRANSFERASE"/>
    <property type="match status" value="1"/>
</dbReference>
<keyword evidence="4 6" id="KW-0808">Transferase</keyword>
<evidence type="ECO:0000256" key="1">
    <source>
        <dbReference type="ARBA" id="ARBA00004889"/>
    </source>
</evidence>
<dbReference type="Gene3D" id="3.40.50.2020">
    <property type="match status" value="1"/>
</dbReference>
<feature type="binding site" description="in other chain" evidence="6">
    <location>
        <begin position="115"/>
        <end position="123"/>
    </location>
    <ligand>
        <name>5-phospho-alpha-D-ribose 1-diphosphate</name>
        <dbReference type="ChEBI" id="CHEBI:58017"/>
        <note>ligand shared between dimeric partners</note>
    </ligand>
</feature>
<dbReference type="HAMAP" id="MF_01208">
    <property type="entry name" value="PyrE"/>
    <property type="match status" value="1"/>
</dbReference>
<evidence type="ECO:0000259" key="7">
    <source>
        <dbReference type="Pfam" id="PF00156"/>
    </source>
</evidence>
<reference evidence="9" key="1">
    <citation type="submission" date="2010-02" db="EMBL/GenBank/DDBJ databases">
        <title>Complete sequence of Ferroglobus placidus DSM 10642.</title>
        <authorList>
            <consortium name="US DOE Joint Genome Institute"/>
            <person name="Lucas S."/>
            <person name="Copeland A."/>
            <person name="Lapidus A."/>
            <person name="Cheng J.-F."/>
            <person name="Bruce D."/>
            <person name="Goodwin L."/>
            <person name="Pitluck S."/>
            <person name="Saunders E."/>
            <person name="Brettin T."/>
            <person name="Detter J.C."/>
            <person name="Han C."/>
            <person name="Tapia R."/>
            <person name="Larimer F."/>
            <person name="Land M."/>
            <person name="Hauser L."/>
            <person name="Kyrpides N."/>
            <person name="Ivanova N."/>
            <person name="Holmes D."/>
            <person name="Lovley D."/>
            <person name="Kyrpides N."/>
            <person name="Anderson I.J."/>
            <person name="Woyke T."/>
        </authorList>
    </citation>
    <scope>NUCLEOTIDE SEQUENCE [LARGE SCALE GENOMIC DNA]</scope>
    <source>
        <strain evidence="9">DSM 10642 / AEDII12DO</strain>
    </source>
</reference>
<keyword evidence="3 6" id="KW-0328">Glycosyltransferase</keyword>
<dbReference type="EMBL" id="CP001899">
    <property type="protein sequence ID" value="ADC66150.1"/>
    <property type="molecule type" value="Genomic_DNA"/>
</dbReference>
<dbReference type="RefSeq" id="WP_012966489.1">
    <property type="nucleotide sequence ID" value="NC_013849.1"/>
</dbReference>
<reference evidence="8 9" key="2">
    <citation type="journal article" date="2011" name="Stand. Genomic Sci.">
        <title>Complete genome sequence of Ferroglobus placidus AEDII12DO.</title>
        <authorList>
            <person name="Anderson I."/>
            <person name="Risso C."/>
            <person name="Holmes D."/>
            <person name="Lucas S."/>
            <person name="Copeland A."/>
            <person name="Lapidus A."/>
            <person name="Cheng J.F."/>
            <person name="Bruce D."/>
            <person name="Goodwin L."/>
            <person name="Pitluck S."/>
            <person name="Saunders E."/>
            <person name="Brettin T."/>
            <person name="Detter J.C."/>
            <person name="Han C."/>
            <person name="Tapia R."/>
            <person name="Larimer F."/>
            <person name="Land M."/>
            <person name="Hauser L."/>
            <person name="Woyke T."/>
            <person name="Lovley D."/>
            <person name="Kyrpides N."/>
            <person name="Ivanova N."/>
        </authorList>
    </citation>
    <scope>NUCLEOTIDE SEQUENCE [LARGE SCALE GENOMIC DNA]</scope>
    <source>
        <strain evidence="9">DSM 10642 / AEDII12DO</strain>
    </source>
</reference>
<dbReference type="GO" id="GO:0000287">
    <property type="term" value="F:magnesium ion binding"/>
    <property type="evidence" value="ECO:0007669"/>
    <property type="project" value="UniProtKB-UniRule"/>
</dbReference>